<dbReference type="InterPro" id="IPR032466">
    <property type="entry name" value="Metal_Hydrolase"/>
</dbReference>
<dbReference type="InterPro" id="IPR052350">
    <property type="entry name" value="Metallo-dep_Lactonases"/>
</dbReference>
<dbReference type="Pfam" id="PF04909">
    <property type="entry name" value="Amidohydro_2"/>
    <property type="match status" value="1"/>
</dbReference>
<dbReference type="PANTHER" id="PTHR43569">
    <property type="entry name" value="AMIDOHYDROLASE"/>
    <property type="match status" value="1"/>
</dbReference>
<comment type="caution">
    <text evidence="3">The sequence shown here is derived from an EMBL/GenBank/DDBJ whole genome shotgun (WGS) entry which is preliminary data.</text>
</comment>
<dbReference type="Proteomes" id="UP001245285">
    <property type="component" value="Unassembled WGS sequence"/>
</dbReference>
<comment type="similarity">
    <text evidence="1">Belongs to the metallo-dependent hydrolases superfamily.</text>
</comment>
<name>A0ABU3CJ89_9FLAO</name>
<dbReference type="EMBL" id="JAVRHO010000007">
    <property type="protein sequence ID" value="MDT0646409.1"/>
    <property type="molecule type" value="Genomic_DNA"/>
</dbReference>
<sequence length="272" mass="30932">MKIDAHQHFWHFDPEKYSWISDEHIRRDFLPADLKPMLKNVNFEGTILVQAHQSEEETEFLLNLSAENNFIKAVIGWVDLNSEEIEASLARFSENKLFKGVRNTVYDEKGEFMTDPAFQSGVSKLANFGLIYEILVFPYQLTGAIALAEKFPDQKFVLNHLAKPDFSKAPSEQWKQDIQQLAANKNVFCKISGLLSEAGKDWNSSDFSPFLDVVVKSFGTERLMFGSDWPVSLSGGSYNESVKIVEDYFSAYSEEDLKKVMGGTACEFYNIS</sequence>
<dbReference type="RefSeq" id="WP_311494580.1">
    <property type="nucleotide sequence ID" value="NZ_JAVRHO010000007.1"/>
</dbReference>
<feature type="domain" description="Amidohydrolase-related" evidence="2">
    <location>
        <begin position="3"/>
        <end position="270"/>
    </location>
</feature>
<dbReference type="Gene3D" id="3.20.20.140">
    <property type="entry name" value="Metal-dependent hydrolases"/>
    <property type="match status" value="1"/>
</dbReference>
<reference evidence="3 4" key="1">
    <citation type="submission" date="2023-09" db="EMBL/GenBank/DDBJ databases">
        <authorList>
            <person name="Rey-Velasco X."/>
        </authorList>
    </citation>
    <scope>NUCLEOTIDE SEQUENCE [LARGE SCALE GENOMIC DNA]</scope>
    <source>
        <strain evidence="3 4">F260</strain>
    </source>
</reference>
<evidence type="ECO:0000259" key="2">
    <source>
        <dbReference type="Pfam" id="PF04909"/>
    </source>
</evidence>
<evidence type="ECO:0000313" key="4">
    <source>
        <dbReference type="Proteomes" id="UP001245285"/>
    </source>
</evidence>
<gene>
    <name evidence="3" type="ORF">RM545_06890</name>
</gene>
<evidence type="ECO:0000313" key="3">
    <source>
        <dbReference type="EMBL" id="MDT0646409.1"/>
    </source>
</evidence>
<dbReference type="SUPFAM" id="SSF51556">
    <property type="entry name" value="Metallo-dependent hydrolases"/>
    <property type="match status" value="1"/>
</dbReference>
<dbReference type="InterPro" id="IPR006680">
    <property type="entry name" value="Amidohydro-rel"/>
</dbReference>
<accession>A0ABU3CJ89</accession>
<evidence type="ECO:0000256" key="1">
    <source>
        <dbReference type="ARBA" id="ARBA00038310"/>
    </source>
</evidence>
<keyword evidence="4" id="KW-1185">Reference proteome</keyword>
<organism evidence="3 4">
    <name type="scientific">Autumnicola lenta</name>
    <dbReference type="NCBI Taxonomy" id="3075593"/>
    <lineage>
        <taxon>Bacteria</taxon>
        <taxon>Pseudomonadati</taxon>
        <taxon>Bacteroidota</taxon>
        <taxon>Flavobacteriia</taxon>
        <taxon>Flavobacteriales</taxon>
        <taxon>Flavobacteriaceae</taxon>
        <taxon>Autumnicola</taxon>
    </lineage>
</organism>
<dbReference type="PANTHER" id="PTHR43569:SF2">
    <property type="entry name" value="AMIDOHYDROLASE-RELATED DOMAIN-CONTAINING PROTEIN"/>
    <property type="match status" value="1"/>
</dbReference>
<proteinExistence type="inferred from homology"/>
<protein>
    <submittedName>
        <fullName evidence="3">Amidohydrolase family protein</fullName>
    </submittedName>
</protein>